<sequence>MSNFWLEHSTEATVEMMMLDEAAEILTEKEVPEILDLLPQYTGKDVLELGAGIGRFTGHLAKQAASVMAVDFMESFIEKNRQLNSHHGNIKFIQADVLKLDLPEKSVDIIFTNWLLMYMSDEEVQTFFINCLRWLKEDGYLFFRESCYHQSGNVKRTVNPTRYRSPLEYTGALNMAMVQSEKGIPGRFGYEITISKPVDTYIKYKSNYNQICWLAQKVHQSEPFSSSSKTFQEFLDQQQYSRNGILRYEKIFGRHFISTGGLDTTKEFVNMLELRPKQKVLDVGSGIGGSAFYMAKVKFLVADATKMSIPAESFDVVYSRDTILHIPDKAALFERFLILEKVGFVNVKAEDKTSLFIDVLSKELKKMETVKDEFLQVCNFKFYMINMQIY</sequence>
<dbReference type="InterPro" id="IPR013216">
    <property type="entry name" value="Methyltransf_11"/>
</dbReference>
<dbReference type="InterPro" id="IPR029063">
    <property type="entry name" value="SAM-dependent_MTases_sf"/>
</dbReference>
<dbReference type="GO" id="GO:0032259">
    <property type="term" value="P:methylation"/>
    <property type="evidence" value="ECO:0007669"/>
    <property type="project" value="UniProtKB-KW"/>
</dbReference>
<dbReference type="Pfam" id="PF08241">
    <property type="entry name" value="Methyltransf_11"/>
    <property type="match status" value="2"/>
</dbReference>
<dbReference type="PANTHER" id="PTHR44307:SF2">
    <property type="entry name" value="PHOSPHOETHANOLAMINE METHYLTRANSFERASE ISOFORM X1"/>
    <property type="match status" value="1"/>
</dbReference>
<evidence type="ECO:0000256" key="6">
    <source>
        <dbReference type="ARBA" id="ARBA00047619"/>
    </source>
</evidence>
<comment type="catalytic activity">
    <reaction evidence="6">
        <text>N,N-dimethylethanolamine phosphate + S-adenosyl-L-methionine = phosphocholine + S-adenosyl-L-homocysteine + H(+)</text>
        <dbReference type="Rhea" id="RHEA:25325"/>
        <dbReference type="ChEBI" id="CHEBI:15378"/>
        <dbReference type="ChEBI" id="CHEBI:57856"/>
        <dbReference type="ChEBI" id="CHEBI:58641"/>
        <dbReference type="ChEBI" id="CHEBI:59789"/>
        <dbReference type="ChEBI" id="CHEBI:295975"/>
        <dbReference type="EC" id="2.1.1.103"/>
    </reaction>
    <physiologicalReaction direction="left-to-right" evidence="6">
        <dbReference type="Rhea" id="RHEA:25326"/>
    </physiologicalReaction>
</comment>
<evidence type="ECO:0000256" key="2">
    <source>
        <dbReference type="ARBA" id="ARBA00005189"/>
    </source>
</evidence>
<evidence type="ECO:0000256" key="4">
    <source>
        <dbReference type="ARBA" id="ARBA00022679"/>
    </source>
</evidence>
<dbReference type="SUPFAM" id="SSF53335">
    <property type="entry name" value="S-adenosyl-L-methionine-dependent methyltransferases"/>
    <property type="match status" value="2"/>
</dbReference>
<dbReference type="Proteomes" id="UP001208570">
    <property type="component" value="Unassembled WGS sequence"/>
</dbReference>
<accession>A0AAD9IWH7</accession>
<evidence type="ECO:0000256" key="5">
    <source>
        <dbReference type="ARBA" id="ARBA00035674"/>
    </source>
</evidence>
<comment type="pathway">
    <text evidence="2">Lipid metabolism.</text>
</comment>
<dbReference type="AlphaFoldDB" id="A0AAD9IWH7"/>
<evidence type="ECO:0000256" key="1">
    <source>
        <dbReference type="ARBA" id="ARBA00004969"/>
    </source>
</evidence>
<organism evidence="9 10">
    <name type="scientific">Paralvinella palmiformis</name>
    <dbReference type="NCBI Taxonomy" id="53620"/>
    <lineage>
        <taxon>Eukaryota</taxon>
        <taxon>Metazoa</taxon>
        <taxon>Spiralia</taxon>
        <taxon>Lophotrochozoa</taxon>
        <taxon>Annelida</taxon>
        <taxon>Polychaeta</taxon>
        <taxon>Sedentaria</taxon>
        <taxon>Canalipalpata</taxon>
        <taxon>Terebellida</taxon>
        <taxon>Terebelliformia</taxon>
        <taxon>Alvinellidae</taxon>
        <taxon>Paralvinella</taxon>
    </lineage>
</organism>
<comment type="catalytic activity">
    <reaction evidence="7">
        <text>N-methylethanolamine phosphate + S-adenosyl-L-methionine = N,N-dimethylethanolamine phosphate + S-adenosyl-L-homocysteine + H(+)</text>
        <dbReference type="Rhea" id="RHEA:25321"/>
        <dbReference type="ChEBI" id="CHEBI:15378"/>
        <dbReference type="ChEBI" id="CHEBI:57781"/>
        <dbReference type="ChEBI" id="CHEBI:57856"/>
        <dbReference type="ChEBI" id="CHEBI:58641"/>
        <dbReference type="ChEBI" id="CHEBI:59789"/>
        <dbReference type="EC" id="2.1.1.103"/>
    </reaction>
    <physiologicalReaction direction="left-to-right" evidence="7">
        <dbReference type="Rhea" id="RHEA:25322"/>
    </physiologicalReaction>
</comment>
<protein>
    <recommendedName>
        <fullName evidence="5">phosphoethanolamine N-methyltransferase</fullName>
        <ecNumber evidence="5">2.1.1.103</ecNumber>
    </recommendedName>
</protein>
<evidence type="ECO:0000313" key="10">
    <source>
        <dbReference type="Proteomes" id="UP001208570"/>
    </source>
</evidence>
<feature type="domain" description="Methyltransferase type 11" evidence="8">
    <location>
        <begin position="47"/>
        <end position="143"/>
    </location>
</feature>
<evidence type="ECO:0000256" key="3">
    <source>
        <dbReference type="ARBA" id="ARBA00022603"/>
    </source>
</evidence>
<gene>
    <name evidence="9" type="ORF">LSH36_988g00035</name>
</gene>
<feature type="domain" description="Methyltransferase type 11" evidence="8">
    <location>
        <begin position="261"/>
        <end position="335"/>
    </location>
</feature>
<proteinExistence type="predicted"/>
<comment type="caution">
    <text evidence="9">The sequence shown here is derived from an EMBL/GenBank/DDBJ whole genome shotgun (WGS) entry which is preliminary data.</text>
</comment>
<evidence type="ECO:0000313" key="9">
    <source>
        <dbReference type="EMBL" id="KAK2142169.1"/>
    </source>
</evidence>
<keyword evidence="10" id="KW-1185">Reference proteome</keyword>
<dbReference type="Gene3D" id="3.40.50.150">
    <property type="entry name" value="Vaccinia Virus protein VP39"/>
    <property type="match status" value="2"/>
</dbReference>
<dbReference type="EC" id="2.1.1.103" evidence="5"/>
<keyword evidence="3" id="KW-0489">Methyltransferase</keyword>
<reference evidence="9" key="1">
    <citation type="journal article" date="2023" name="Mol. Biol. Evol.">
        <title>Third-Generation Sequencing Reveals the Adaptive Role of the Epigenome in Three Deep-Sea Polychaetes.</title>
        <authorList>
            <person name="Perez M."/>
            <person name="Aroh O."/>
            <person name="Sun Y."/>
            <person name="Lan Y."/>
            <person name="Juniper S.K."/>
            <person name="Young C.R."/>
            <person name="Angers B."/>
            <person name="Qian P.Y."/>
        </authorList>
    </citation>
    <scope>NUCLEOTIDE SEQUENCE</scope>
    <source>
        <strain evidence="9">P08H-3</strain>
    </source>
</reference>
<dbReference type="GO" id="GO:0000234">
    <property type="term" value="F:phosphoethanolamine N-methyltransferase activity"/>
    <property type="evidence" value="ECO:0007669"/>
    <property type="project" value="UniProtKB-EC"/>
</dbReference>
<keyword evidence="4" id="KW-0808">Transferase</keyword>
<comment type="pathway">
    <text evidence="1">Phospholipid metabolism; phosphatidylcholine biosynthesis.</text>
</comment>
<evidence type="ECO:0000256" key="7">
    <source>
        <dbReference type="ARBA" id="ARBA00047841"/>
    </source>
</evidence>
<dbReference type="PANTHER" id="PTHR44307">
    <property type="entry name" value="PHOSPHOETHANOLAMINE METHYLTRANSFERASE"/>
    <property type="match status" value="1"/>
</dbReference>
<dbReference type="CDD" id="cd02440">
    <property type="entry name" value="AdoMet_MTases"/>
    <property type="match status" value="1"/>
</dbReference>
<dbReference type="EMBL" id="JAODUP010000988">
    <property type="protein sequence ID" value="KAK2142169.1"/>
    <property type="molecule type" value="Genomic_DNA"/>
</dbReference>
<name>A0AAD9IWH7_9ANNE</name>
<evidence type="ECO:0000259" key="8">
    <source>
        <dbReference type="Pfam" id="PF08241"/>
    </source>
</evidence>